<dbReference type="RefSeq" id="WP_087439264.1">
    <property type="nucleotide sequence ID" value="NZ_CP021416.1"/>
</dbReference>
<proteinExistence type="predicted"/>
<dbReference type="EMBL" id="CP021416">
    <property type="protein sequence ID" value="ARU49525.1"/>
    <property type="molecule type" value="Genomic_DNA"/>
</dbReference>
<dbReference type="Pfam" id="PF07021">
    <property type="entry name" value="MetW"/>
    <property type="match status" value="1"/>
</dbReference>
<dbReference type="Proteomes" id="UP000196005">
    <property type="component" value="Chromosome"/>
</dbReference>
<organism evidence="1 2">
    <name type="scientific">Sulfurospirillum diekertiae</name>
    <dbReference type="NCBI Taxonomy" id="1854492"/>
    <lineage>
        <taxon>Bacteria</taxon>
        <taxon>Pseudomonadati</taxon>
        <taxon>Campylobacterota</taxon>
        <taxon>Epsilonproteobacteria</taxon>
        <taxon>Campylobacterales</taxon>
        <taxon>Sulfurospirillaceae</taxon>
        <taxon>Sulfurospirillum</taxon>
    </lineage>
</organism>
<sequence>MLNKDFYRAFEERYYAPREIIRELRKQYLPIVEPLISIYSKGNTFDLGCGRGEWLELMQENGFNAFGVDLDEGMLKACYERNLQASQGDAVESIKTLESDSQVFSQCISCCRAYFF</sequence>
<evidence type="ECO:0008006" key="3">
    <source>
        <dbReference type="Google" id="ProtNLM"/>
    </source>
</evidence>
<keyword evidence="2" id="KW-1185">Reference proteome</keyword>
<dbReference type="KEGG" id="suls:Sdiek1_2375"/>
<dbReference type="AlphaFoldDB" id="A0A1Y0HQA9"/>
<dbReference type="InterPro" id="IPR010743">
    <property type="entry name" value="Methionine_synth_MetW"/>
</dbReference>
<dbReference type="Gene3D" id="3.40.50.150">
    <property type="entry name" value="Vaccinia Virus protein VP39"/>
    <property type="match status" value="1"/>
</dbReference>
<protein>
    <recommendedName>
        <fullName evidence="3">Methyltransferase domain-containing protein</fullName>
    </recommendedName>
</protein>
<name>A0A1Y0HQA9_9BACT</name>
<reference evidence="2" key="1">
    <citation type="submission" date="2017-05" db="EMBL/GenBank/DDBJ databases">
        <title>Dechlorination kinetics govern the competition between two new strains of the genus Sulfurospirillum.</title>
        <authorList>
            <person name="Buttet G.F."/>
            <person name="Murray A.M."/>
            <person name="Goris T."/>
            <person name="Burion M."/>
            <person name="Lin B."/>
            <person name="Rolle M."/>
            <person name="Maillard J."/>
        </authorList>
    </citation>
    <scope>NUCLEOTIDE SEQUENCE [LARGE SCALE GENOMIC DNA]</scope>
    <source>
        <strain evidence="2">SL2-1</strain>
    </source>
</reference>
<dbReference type="InterPro" id="IPR029063">
    <property type="entry name" value="SAM-dependent_MTases_sf"/>
</dbReference>
<dbReference type="SUPFAM" id="SSF53335">
    <property type="entry name" value="S-adenosyl-L-methionine-dependent methyltransferases"/>
    <property type="match status" value="1"/>
</dbReference>
<evidence type="ECO:0000313" key="2">
    <source>
        <dbReference type="Proteomes" id="UP000196005"/>
    </source>
</evidence>
<evidence type="ECO:0000313" key="1">
    <source>
        <dbReference type="EMBL" id="ARU49525.1"/>
    </source>
</evidence>
<gene>
    <name evidence="1" type="ORF">Sdiek1_2375</name>
</gene>
<accession>A0A1Y0HQA9</accession>